<evidence type="ECO:0000313" key="5">
    <source>
        <dbReference type="Proteomes" id="UP001595719"/>
    </source>
</evidence>
<gene>
    <name evidence="4" type="ORF">ACFOY0_02800</name>
</gene>
<dbReference type="Proteomes" id="UP001595719">
    <property type="component" value="Unassembled WGS sequence"/>
</dbReference>
<keyword evidence="2" id="KW-0804">Transcription</keyword>
<dbReference type="EMBL" id="JBHSCO010000001">
    <property type="protein sequence ID" value="MFC4389915.1"/>
    <property type="molecule type" value="Genomic_DNA"/>
</dbReference>
<dbReference type="Gene3D" id="1.10.10.60">
    <property type="entry name" value="Homeodomain-like"/>
    <property type="match status" value="1"/>
</dbReference>
<dbReference type="SMART" id="SM00342">
    <property type="entry name" value="HTH_ARAC"/>
    <property type="match status" value="1"/>
</dbReference>
<evidence type="ECO:0000256" key="2">
    <source>
        <dbReference type="ARBA" id="ARBA00023163"/>
    </source>
</evidence>
<proteinExistence type="predicted"/>
<keyword evidence="5" id="KW-1185">Reference proteome</keyword>
<reference evidence="5" key="1">
    <citation type="journal article" date="2019" name="Int. J. Syst. Evol. Microbiol.">
        <title>The Global Catalogue of Microorganisms (GCM) 10K type strain sequencing project: providing services to taxonomists for standard genome sequencing and annotation.</title>
        <authorList>
            <consortium name="The Broad Institute Genomics Platform"/>
            <consortium name="The Broad Institute Genome Sequencing Center for Infectious Disease"/>
            <person name="Wu L."/>
            <person name="Ma J."/>
        </authorList>
    </citation>
    <scope>NUCLEOTIDE SEQUENCE [LARGE SCALE GENOMIC DNA]</scope>
    <source>
        <strain evidence="5">CGMCC 1.15345</strain>
    </source>
</reference>
<dbReference type="InterPro" id="IPR009057">
    <property type="entry name" value="Homeodomain-like_sf"/>
</dbReference>
<feature type="domain" description="HTH araC/xylS-type" evidence="3">
    <location>
        <begin position="164"/>
        <end position="260"/>
    </location>
</feature>
<name>A0ABV8W1W8_9FLAO</name>
<accession>A0ABV8W1W8</accession>
<dbReference type="SUPFAM" id="SSF46689">
    <property type="entry name" value="Homeodomain-like"/>
    <property type="match status" value="1"/>
</dbReference>
<evidence type="ECO:0000313" key="4">
    <source>
        <dbReference type="EMBL" id="MFC4389915.1"/>
    </source>
</evidence>
<dbReference type="Pfam" id="PF12833">
    <property type="entry name" value="HTH_18"/>
    <property type="match status" value="1"/>
</dbReference>
<dbReference type="InterPro" id="IPR018060">
    <property type="entry name" value="HTH_AraC"/>
</dbReference>
<protein>
    <submittedName>
        <fullName evidence="4">Helix-turn-helix domain-containing protein</fullName>
    </submittedName>
</protein>
<evidence type="ECO:0000259" key="3">
    <source>
        <dbReference type="PROSITE" id="PS01124"/>
    </source>
</evidence>
<comment type="caution">
    <text evidence="4">The sequence shown here is derived from an EMBL/GenBank/DDBJ whole genome shotgun (WGS) entry which is preliminary data.</text>
</comment>
<organism evidence="4 5">
    <name type="scientific">Flavobacterium quisquiliarum</name>
    <dbReference type="NCBI Taxonomy" id="1834436"/>
    <lineage>
        <taxon>Bacteria</taxon>
        <taxon>Pseudomonadati</taxon>
        <taxon>Bacteroidota</taxon>
        <taxon>Flavobacteriia</taxon>
        <taxon>Flavobacteriales</taxon>
        <taxon>Flavobacteriaceae</taxon>
        <taxon>Flavobacterium</taxon>
    </lineage>
</organism>
<dbReference type="RefSeq" id="WP_179003693.1">
    <property type="nucleotide sequence ID" value="NZ_JBHSCO010000001.1"/>
</dbReference>
<evidence type="ECO:0000256" key="1">
    <source>
        <dbReference type="ARBA" id="ARBA00023015"/>
    </source>
</evidence>
<dbReference type="PROSITE" id="PS01124">
    <property type="entry name" value="HTH_ARAC_FAMILY_2"/>
    <property type="match status" value="1"/>
</dbReference>
<keyword evidence="1" id="KW-0805">Transcription regulation</keyword>
<sequence>MPQKEQMNLDFYQPKNEILKKYIEGYYFISKDKNSGSVQYLTFPNNFCILTTNEDIDVEIQNNEVIIKASPDKNSMTCVVSRYTKPIKIHYKELINEVTIYFKPLGISQFLSDSKSIFLESTILDFTFMPDFNAKMIEIFNLTKDKQSQELEDYLLSKLQIKDFSLIEKIVEAIESDEKIEEIALKHQISRQYLNKLFTKHIGKSPSEYRKIHRFRNSILKQKQSKNFSELSQYDFYDQSHFIRNFKELTNRNPQIFFKNIDTEKENIWLFV</sequence>